<dbReference type="RefSeq" id="XP_021288356.1">
    <property type="nucleotide sequence ID" value="XM_021432681.1"/>
</dbReference>
<evidence type="ECO:0000256" key="2">
    <source>
        <dbReference type="ARBA" id="ARBA00004370"/>
    </source>
</evidence>
<evidence type="ECO:0000256" key="5">
    <source>
        <dbReference type="ARBA" id="ARBA00022723"/>
    </source>
</evidence>
<dbReference type="Proteomes" id="UP000504621">
    <property type="component" value="Unplaced"/>
</dbReference>
<dbReference type="CDD" id="cd20655">
    <property type="entry name" value="CYP93"/>
    <property type="match status" value="1"/>
</dbReference>
<dbReference type="OrthoDB" id="1103324at2759"/>
<evidence type="ECO:0000256" key="4">
    <source>
        <dbReference type="ARBA" id="ARBA00022617"/>
    </source>
</evidence>
<keyword evidence="13" id="KW-1185">Reference proteome</keyword>
<organism evidence="13 14">
    <name type="scientific">Herrania umbratica</name>
    <dbReference type="NCBI Taxonomy" id="108875"/>
    <lineage>
        <taxon>Eukaryota</taxon>
        <taxon>Viridiplantae</taxon>
        <taxon>Streptophyta</taxon>
        <taxon>Embryophyta</taxon>
        <taxon>Tracheophyta</taxon>
        <taxon>Spermatophyta</taxon>
        <taxon>Magnoliopsida</taxon>
        <taxon>eudicotyledons</taxon>
        <taxon>Gunneridae</taxon>
        <taxon>Pentapetalae</taxon>
        <taxon>rosids</taxon>
        <taxon>malvids</taxon>
        <taxon>Malvales</taxon>
        <taxon>Malvaceae</taxon>
        <taxon>Byttnerioideae</taxon>
        <taxon>Herrania</taxon>
    </lineage>
</organism>
<keyword evidence="12" id="KW-1133">Transmembrane helix</keyword>
<dbReference type="GO" id="GO:0016020">
    <property type="term" value="C:membrane"/>
    <property type="evidence" value="ECO:0007669"/>
    <property type="project" value="UniProtKB-SubCell"/>
</dbReference>
<dbReference type="GeneID" id="110419581"/>
<comment type="subcellular location">
    <subcellularLocation>
        <location evidence="2">Membrane</location>
    </subcellularLocation>
</comment>
<evidence type="ECO:0000256" key="11">
    <source>
        <dbReference type="RuleBase" id="RU000461"/>
    </source>
</evidence>
<dbReference type="PRINTS" id="PR00385">
    <property type="entry name" value="P450"/>
</dbReference>
<evidence type="ECO:0000256" key="3">
    <source>
        <dbReference type="ARBA" id="ARBA00010617"/>
    </source>
</evidence>
<dbReference type="InterPro" id="IPR017972">
    <property type="entry name" value="Cyt_P450_CS"/>
</dbReference>
<reference evidence="14" key="1">
    <citation type="submission" date="2025-08" db="UniProtKB">
        <authorList>
            <consortium name="RefSeq"/>
        </authorList>
    </citation>
    <scope>IDENTIFICATION</scope>
    <source>
        <tissue evidence="14">Leaf</tissue>
    </source>
</reference>
<keyword evidence="4 10" id="KW-0349">Heme</keyword>
<accession>A0A6J1AND1</accession>
<proteinExistence type="inferred from homology"/>
<dbReference type="PRINTS" id="PR00463">
    <property type="entry name" value="EP450I"/>
</dbReference>
<dbReference type="PROSITE" id="PS00086">
    <property type="entry name" value="CYTOCHROME_P450"/>
    <property type="match status" value="1"/>
</dbReference>
<feature type="transmembrane region" description="Helical" evidence="12">
    <location>
        <begin position="23"/>
        <end position="43"/>
    </location>
</feature>
<evidence type="ECO:0000313" key="13">
    <source>
        <dbReference type="Proteomes" id="UP000504621"/>
    </source>
</evidence>
<evidence type="ECO:0000256" key="1">
    <source>
        <dbReference type="ARBA" id="ARBA00001971"/>
    </source>
</evidence>
<evidence type="ECO:0000256" key="7">
    <source>
        <dbReference type="ARBA" id="ARBA00023004"/>
    </source>
</evidence>
<evidence type="ECO:0000256" key="6">
    <source>
        <dbReference type="ARBA" id="ARBA00023002"/>
    </source>
</evidence>
<dbReference type="GO" id="GO:0005506">
    <property type="term" value="F:iron ion binding"/>
    <property type="evidence" value="ECO:0007669"/>
    <property type="project" value="InterPro"/>
</dbReference>
<gene>
    <name evidence="14" type="primary">LOC110419581</name>
</gene>
<dbReference type="FunFam" id="1.10.630.10:FF:000019">
    <property type="entry name" value="Cytochrome P450 family protein"/>
    <property type="match status" value="1"/>
</dbReference>
<dbReference type="InterPro" id="IPR002401">
    <property type="entry name" value="Cyt_P450_E_grp-I"/>
</dbReference>
<dbReference type="PANTHER" id="PTHR47943">
    <property type="entry name" value="CYTOCHROME P450 93A3-LIKE"/>
    <property type="match status" value="1"/>
</dbReference>
<dbReference type="SUPFAM" id="SSF48264">
    <property type="entry name" value="Cytochrome P450"/>
    <property type="match status" value="1"/>
</dbReference>
<keyword evidence="12" id="KW-0812">Transmembrane</keyword>
<dbReference type="AlphaFoldDB" id="A0A6J1AND1"/>
<dbReference type="GO" id="GO:0004497">
    <property type="term" value="F:monooxygenase activity"/>
    <property type="evidence" value="ECO:0007669"/>
    <property type="project" value="UniProtKB-KW"/>
</dbReference>
<dbReference type="Gene3D" id="1.10.630.10">
    <property type="entry name" value="Cytochrome P450"/>
    <property type="match status" value="1"/>
</dbReference>
<keyword evidence="7 10" id="KW-0408">Iron</keyword>
<evidence type="ECO:0000256" key="8">
    <source>
        <dbReference type="ARBA" id="ARBA00023033"/>
    </source>
</evidence>
<protein>
    <submittedName>
        <fullName evidence="14">Licodione synthase-like</fullName>
    </submittedName>
</protein>
<evidence type="ECO:0000256" key="10">
    <source>
        <dbReference type="PIRSR" id="PIRSR602401-1"/>
    </source>
</evidence>
<dbReference type="Pfam" id="PF00067">
    <property type="entry name" value="p450"/>
    <property type="match status" value="1"/>
</dbReference>
<keyword evidence="9 12" id="KW-0472">Membrane</keyword>
<keyword evidence="5 10" id="KW-0479">Metal-binding</keyword>
<evidence type="ECO:0000256" key="9">
    <source>
        <dbReference type="ARBA" id="ARBA00023136"/>
    </source>
</evidence>
<evidence type="ECO:0000313" key="14">
    <source>
        <dbReference type="RefSeq" id="XP_021288356.1"/>
    </source>
</evidence>
<dbReference type="GO" id="GO:0020037">
    <property type="term" value="F:heme binding"/>
    <property type="evidence" value="ECO:0007669"/>
    <property type="project" value="InterPro"/>
</dbReference>
<dbReference type="GO" id="GO:0016705">
    <property type="term" value="F:oxidoreductase activity, acting on paired donors, with incorporation or reduction of molecular oxygen"/>
    <property type="evidence" value="ECO:0007669"/>
    <property type="project" value="InterPro"/>
</dbReference>
<evidence type="ECO:0000256" key="12">
    <source>
        <dbReference type="SAM" id="Phobius"/>
    </source>
</evidence>
<sequence length="547" mass="62010">MPYSVSVPNRVCRLAEVAMMLELLSYATLFIASFLIVRTIIYFNSRPKLPPGPIALPVIGHLHHLGPFIHQTFHKLSSRYGPLNYLRLGSVRCVVASNPELAKEFLKTYELTLANRKQTAAINHLTYNSSFAFAPYGPYWKFIKKLSTYELLGNRTLSQFLPVRTKELHHFMEFLLDKSKAGESVNVTQELLKLTSNIISEMMLSMRCSGRGSPADGVQTIVREVTEIFGEFSISDIIWFCKNWDLQGSRKRFEDIHRRYDALLERIIRDREEVRKSNKKGRNECYQGDNVDEAKDFLDLMLDVLENDNSEMQLTRNHIKALILDFLTAATDTTAIALEWALAELINHPEVLKIAQAEIDQVVGKSRLVEESDCPRLQYIHAIIKETFRLHPPIPMISRKSVQSCQIKGYTIPADCLVFVNIWAIGRDPKVWADPLKFQPDRFLKSDEGDNNSGPIDVRGLHYQLLPFGTGRRGCPGASLAMQELPTTLAAMIQCFDWKPAATSKTGDAVDMSERPGLTAPRAKDLECFPVARFTPTLQLKQTTAYV</sequence>
<comment type="cofactor">
    <cofactor evidence="1 10">
        <name>heme</name>
        <dbReference type="ChEBI" id="CHEBI:30413"/>
    </cofactor>
</comment>
<name>A0A6J1AND1_9ROSI</name>
<dbReference type="InterPro" id="IPR001128">
    <property type="entry name" value="Cyt_P450"/>
</dbReference>
<keyword evidence="6 11" id="KW-0560">Oxidoreductase</keyword>
<feature type="binding site" description="axial binding residue" evidence="10">
    <location>
        <position position="475"/>
    </location>
    <ligand>
        <name>heme</name>
        <dbReference type="ChEBI" id="CHEBI:30413"/>
    </ligand>
    <ligandPart>
        <name>Fe</name>
        <dbReference type="ChEBI" id="CHEBI:18248"/>
    </ligandPart>
</feature>
<keyword evidence="8 11" id="KW-0503">Monooxygenase</keyword>
<comment type="similarity">
    <text evidence="3 11">Belongs to the cytochrome P450 family.</text>
</comment>
<dbReference type="PANTHER" id="PTHR47943:SF8">
    <property type="entry name" value="CYTOCHROME P450"/>
    <property type="match status" value="1"/>
</dbReference>
<dbReference type="InterPro" id="IPR036396">
    <property type="entry name" value="Cyt_P450_sf"/>
</dbReference>